<dbReference type="SUPFAM" id="SSF103473">
    <property type="entry name" value="MFS general substrate transporter"/>
    <property type="match status" value="1"/>
</dbReference>
<keyword evidence="5" id="KW-1185">Reference proteome</keyword>
<dbReference type="PROSITE" id="PS50850">
    <property type="entry name" value="MFS"/>
    <property type="match status" value="1"/>
</dbReference>
<feature type="transmembrane region" description="Helical" evidence="2">
    <location>
        <begin position="58"/>
        <end position="77"/>
    </location>
</feature>
<accession>A0A812PAZ3</accession>
<name>A0A812PAZ3_SYMPI</name>
<evidence type="ECO:0000313" key="5">
    <source>
        <dbReference type="Proteomes" id="UP000649617"/>
    </source>
</evidence>
<dbReference type="Pfam" id="PF07690">
    <property type="entry name" value="MFS_1"/>
    <property type="match status" value="1"/>
</dbReference>
<evidence type="ECO:0000256" key="2">
    <source>
        <dbReference type="SAM" id="Phobius"/>
    </source>
</evidence>
<dbReference type="OrthoDB" id="425449at2759"/>
<organism evidence="4 5">
    <name type="scientific">Symbiodinium pilosum</name>
    <name type="common">Dinoflagellate</name>
    <dbReference type="NCBI Taxonomy" id="2952"/>
    <lineage>
        <taxon>Eukaryota</taxon>
        <taxon>Sar</taxon>
        <taxon>Alveolata</taxon>
        <taxon>Dinophyceae</taxon>
        <taxon>Suessiales</taxon>
        <taxon>Symbiodiniaceae</taxon>
        <taxon>Symbiodinium</taxon>
    </lineage>
</organism>
<reference evidence="4" key="1">
    <citation type="submission" date="2021-02" db="EMBL/GenBank/DDBJ databases">
        <authorList>
            <person name="Dougan E. K."/>
            <person name="Rhodes N."/>
            <person name="Thang M."/>
            <person name="Chan C."/>
        </authorList>
    </citation>
    <scope>NUCLEOTIDE SEQUENCE</scope>
</reference>
<dbReference type="AlphaFoldDB" id="A0A812PAZ3"/>
<dbReference type="InterPro" id="IPR011701">
    <property type="entry name" value="MFS"/>
</dbReference>
<evidence type="ECO:0000313" key="4">
    <source>
        <dbReference type="EMBL" id="CAE7353084.1"/>
    </source>
</evidence>
<evidence type="ECO:0000259" key="3">
    <source>
        <dbReference type="PROSITE" id="PS50850"/>
    </source>
</evidence>
<keyword evidence="2" id="KW-0812">Transmembrane</keyword>
<comment type="subcellular location">
    <subcellularLocation>
        <location evidence="1">Membrane</location>
        <topology evidence="1">Multi-pass membrane protein</topology>
    </subcellularLocation>
</comment>
<keyword evidence="2" id="KW-1133">Transmembrane helix</keyword>
<sequence length="83" mass="8805">MLDKMGAMMVLPLLPYIATEMHGSAIAVGLMQSLYSLMQVFGTMVLGVLSDSVGKRRTLLISLFASSIFLLACGLAVHSSARA</sequence>
<keyword evidence="2" id="KW-0472">Membrane</keyword>
<feature type="domain" description="Major facilitator superfamily (MFS) profile" evidence="3">
    <location>
        <begin position="1"/>
        <end position="83"/>
    </location>
</feature>
<comment type="caution">
    <text evidence="4">The sequence shown here is derived from an EMBL/GenBank/DDBJ whole genome shotgun (WGS) entry which is preliminary data.</text>
</comment>
<proteinExistence type="predicted"/>
<dbReference type="Proteomes" id="UP000649617">
    <property type="component" value="Unassembled WGS sequence"/>
</dbReference>
<evidence type="ECO:0000256" key="1">
    <source>
        <dbReference type="ARBA" id="ARBA00004141"/>
    </source>
</evidence>
<gene>
    <name evidence="4" type="primary">tetA</name>
    <name evidence="4" type="ORF">SPIL2461_LOCUS8383</name>
</gene>
<dbReference type="EMBL" id="CAJNIZ010013698">
    <property type="protein sequence ID" value="CAE7353084.1"/>
    <property type="molecule type" value="Genomic_DNA"/>
</dbReference>
<dbReference type="GO" id="GO:0016020">
    <property type="term" value="C:membrane"/>
    <property type="evidence" value="ECO:0007669"/>
    <property type="project" value="UniProtKB-SubCell"/>
</dbReference>
<protein>
    <submittedName>
        <fullName evidence="4">TetA protein</fullName>
    </submittedName>
</protein>
<dbReference type="InterPro" id="IPR020846">
    <property type="entry name" value="MFS_dom"/>
</dbReference>
<dbReference type="Gene3D" id="1.20.1250.20">
    <property type="entry name" value="MFS general substrate transporter like domains"/>
    <property type="match status" value="1"/>
</dbReference>
<dbReference type="GO" id="GO:0022857">
    <property type="term" value="F:transmembrane transporter activity"/>
    <property type="evidence" value="ECO:0007669"/>
    <property type="project" value="InterPro"/>
</dbReference>
<dbReference type="InterPro" id="IPR036259">
    <property type="entry name" value="MFS_trans_sf"/>
</dbReference>
<feature type="transmembrane region" description="Helical" evidence="2">
    <location>
        <begin position="33"/>
        <end position="51"/>
    </location>
</feature>